<reference evidence="1 2" key="2">
    <citation type="submission" date="2007-04" db="EMBL/GenBank/DDBJ databases">
        <authorList>
            <person name="Fulton L."/>
            <person name="Clifton S."/>
            <person name="Fulton B."/>
            <person name="Xu J."/>
            <person name="Minx P."/>
            <person name="Mardis E.R."/>
            <person name="Wilson R.K."/>
        </authorList>
    </citation>
    <scope>NUCLEOTIDE SEQUENCE [LARGE SCALE GENOMIC DNA]</scope>
    <source>
        <strain evidence="2">ATCC 25986 / DSM 3979 / JCM 10188 / KCTC 3647 / NCTC 11838 / VPI 1003</strain>
    </source>
</reference>
<dbReference type="EMBL" id="AAVN02000001">
    <property type="protein sequence ID" value="EBA40675.1"/>
    <property type="molecule type" value="Genomic_DNA"/>
</dbReference>
<protein>
    <submittedName>
        <fullName evidence="1">Uncharacterized protein</fullName>
    </submittedName>
</protein>
<name>A4E7G6_COLAA</name>
<sequence length="96" mass="10956">MQALHGCKRTLHRGIGIAPIATVGDKALHDLTSHLFKRHNTRPLQIGAVRRQVTTIGRNRVARQTPLDREVIEILPRRHGERRGSSFGMFLIRRHP</sequence>
<dbReference type="AlphaFoldDB" id="A4E7G6"/>
<evidence type="ECO:0000313" key="2">
    <source>
        <dbReference type="Proteomes" id="UP000002979"/>
    </source>
</evidence>
<reference evidence="1 2" key="1">
    <citation type="submission" date="2007-01" db="EMBL/GenBank/DDBJ databases">
        <title>Draft genome sequence of Collinsella aerofaciens (ATCC 25986).</title>
        <authorList>
            <person name="Sudarsanam P."/>
            <person name="Ley R."/>
            <person name="Guruge J."/>
            <person name="Turnbaugh P.J."/>
            <person name="Mahowald M."/>
            <person name="Liep D."/>
            <person name="Gordon J."/>
        </authorList>
    </citation>
    <scope>NUCLEOTIDE SEQUENCE [LARGE SCALE GENOMIC DNA]</scope>
    <source>
        <strain evidence="2">ATCC 25986 / DSM 3979 / JCM 10188 / KCTC 3647 / NCTC 11838 / VPI 1003</strain>
    </source>
</reference>
<evidence type="ECO:0000313" key="1">
    <source>
        <dbReference type="EMBL" id="EBA40675.1"/>
    </source>
</evidence>
<comment type="caution">
    <text evidence="1">The sequence shown here is derived from an EMBL/GenBank/DDBJ whole genome shotgun (WGS) entry which is preliminary data.</text>
</comment>
<organism evidence="1 2">
    <name type="scientific">Collinsella aerofaciens (strain ATCC 25986 / DSM 3979 / JCM 10188 / KCTC 3647 / NCTC 11838 / VPI 1003)</name>
    <dbReference type="NCBI Taxonomy" id="411903"/>
    <lineage>
        <taxon>Bacteria</taxon>
        <taxon>Bacillati</taxon>
        <taxon>Actinomycetota</taxon>
        <taxon>Coriobacteriia</taxon>
        <taxon>Coriobacteriales</taxon>
        <taxon>Coriobacteriaceae</taxon>
        <taxon>Collinsella</taxon>
    </lineage>
</organism>
<proteinExistence type="predicted"/>
<dbReference type="Proteomes" id="UP000002979">
    <property type="component" value="Unassembled WGS sequence"/>
</dbReference>
<accession>A4E7G6</accession>
<gene>
    <name evidence="1" type="ORF">COLAER_00347</name>
</gene>